<dbReference type="AlphaFoldDB" id="A0AAV9EU59"/>
<reference evidence="1" key="1">
    <citation type="journal article" date="2023" name="Nat. Commun.">
        <title>Diploid and tetraploid genomes of Acorus and the evolution of monocots.</title>
        <authorList>
            <person name="Ma L."/>
            <person name="Liu K.W."/>
            <person name="Li Z."/>
            <person name="Hsiao Y.Y."/>
            <person name="Qi Y."/>
            <person name="Fu T."/>
            <person name="Tang G.D."/>
            <person name="Zhang D."/>
            <person name="Sun W.H."/>
            <person name="Liu D.K."/>
            <person name="Li Y."/>
            <person name="Chen G.Z."/>
            <person name="Liu X.D."/>
            <person name="Liao X.Y."/>
            <person name="Jiang Y.T."/>
            <person name="Yu X."/>
            <person name="Hao Y."/>
            <person name="Huang J."/>
            <person name="Zhao X.W."/>
            <person name="Ke S."/>
            <person name="Chen Y.Y."/>
            <person name="Wu W.L."/>
            <person name="Hsu J.L."/>
            <person name="Lin Y.F."/>
            <person name="Huang M.D."/>
            <person name="Li C.Y."/>
            <person name="Huang L."/>
            <person name="Wang Z.W."/>
            <person name="Zhao X."/>
            <person name="Zhong W.Y."/>
            <person name="Peng D.H."/>
            <person name="Ahmad S."/>
            <person name="Lan S."/>
            <person name="Zhang J.S."/>
            <person name="Tsai W.C."/>
            <person name="Van de Peer Y."/>
            <person name="Liu Z.J."/>
        </authorList>
    </citation>
    <scope>NUCLEOTIDE SEQUENCE</scope>
    <source>
        <strain evidence="1">CP</strain>
    </source>
</reference>
<dbReference type="SUPFAM" id="SSF57850">
    <property type="entry name" value="RING/U-box"/>
    <property type="match status" value="1"/>
</dbReference>
<dbReference type="Gene3D" id="3.30.40.10">
    <property type="entry name" value="Zinc/RING finger domain, C3HC4 (zinc finger)"/>
    <property type="match status" value="1"/>
</dbReference>
<reference evidence="1" key="2">
    <citation type="submission" date="2023-06" db="EMBL/GenBank/DDBJ databases">
        <authorList>
            <person name="Ma L."/>
            <person name="Liu K.-W."/>
            <person name="Li Z."/>
            <person name="Hsiao Y.-Y."/>
            <person name="Qi Y."/>
            <person name="Fu T."/>
            <person name="Tang G."/>
            <person name="Zhang D."/>
            <person name="Sun W.-H."/>
            <person name="Liu D.-K."/>
            <person name="Li Y."/>
            <person name="Chen G.-Z."/>
            <person name="Liu X.-D."/>
            <person name="Liao X.-Y."/>
            <person name="Jiang Y.-T."/>
            <person name="Yu X."/>
            <person name="Hao Y."/>
            <person name="Huang J."/>
            <person name="Zhao X.-W."/>
            <person name="Ke S."/>
            <person name="Chen Y.-Y."/>
            <person name="Wu W.-L."/>
            <person name="Hsu J.-L."/>
            <person name="Lin Y.-F."/>
            <person name="Huang M.-D."/>
            <person name="Li C.-Y."/>
            <person name="Huang L."/>
            <person name="Wang Z.-W."/>
            <person name="Zhao X."/>
            <person name="Zhong W.-Y."/>
            <person name="Peng D.-H."/>
            <person name="Ahmad S."/>
            <person name="Lan S."/>
            <person name="Zhang J.-S."/>
            <person name="Tsai W.-C."/>
            <person name="Van De Peer Y."/>
            <person name="Liu Z.-J."/>
        </authorList>
    </citation>
    <scope>NUCLEOTIDE SEQUENCE</scope>
    <source>
        <strain evidence="1">CP</strain>
        <tissue evidence="1">Leaves</tissue>
    </source>
</reference>
<organism evidence="1 2">
    <name type="scientific">Acorus calamus</name>
    <name type="common">Sweet flag</name>
    <dbReference type="NCBI Taxonomy" id="4465"/>
    <lineage>
        <taxon>Eukaryota</taxon>
        <taxon>Viridiplantae</taxon>
        <taxon>Streptophyta</taxon>
        <taxon>Embryophyta</taxon>
        <taxon>Tracheophyta</taxon>
        <taxon>Spermatophyta</taxon>
        <taxon>Magnoliopsida</taxon>
        <taxon>Liliopsida</taxon>
        <taxon>Acoraceae</taxon>
        <taxon>Acorus</taxon>
    </lineage>
</organism>
<sequence>MVGLRLSSRGIQHVGSKQIFRKTSTVIQPLEDVLSSNDFRKEVADMLVHVVHDGHIFKMYANDISDFVLRKASTFGHESQMLKITVKLEDLVMLFCDETFFLNNYMTTNLENVECHSPEGMSEVCVICLEKMMDFEKDEMAIKCTPCGHVFHGNSVNGNPTPRSPLPLATVLKHGRSKARRVYQPRSAFPLTTVLKRGRLKVRRVKIRENKFTFFQVDITGPNGSQRLKALSVTRLTL</sequence>
<name>A0AAV9EU59_ACOCL</name>
<dbReference type="InterPro" id="IPR013083">
    <property type="entry name" value="Znf_RING/FYVE/PHD"/>
</dbReference>
<proteinExistence type="predicted"/>
<keyword evidence="2" id="KW-1185">Reference proteome</keyword>
<dbReference type="Proteomes" id="UP001180020">
    <property type="component" value="Unassembled WGS sequence"/>
</dbReference>
<evidence type="ECO:0000313" key="1">
    <source>
        <dbReference type="EMBL" id="KAK1316857.1"/>
    </source>
</evidence>
<protein>
    <submittedName>
        <fullName evidence="1">Uncharacterized protein</fullName>
    </submittedName>
</protein>
<dbReference type="CDD" id="cd16448">
    <property type="entry name" value="RING-H2"/>
    <property type="match status" value="1"/>
</dbReference>
<accession>A0AAV9EU59</accession>
<comment type="caution">
    <text evidence="1">The sequence shown here is derived from an EMBL/GenBank/DDBJ whole genome shotgun (WGS) entry which is preliminary data.</text>
</comment>
<evidence type="ECO:0000313" key="2">
    <source>
        <dbReference type="Proteomes" id="UP001180020"/>
    </source>
</evidence>
<dbReference type="EMBL" id="JAUJYO010000005">
    <property type="protein sequence ID" value="KAK1316857.1"/>
    <property type="molecule type" value="Genomic_DNA"/>
</dbReference>
<gene>
    <name evidence="1" type="ORF">QJS10_CPA05g01384</name>
</gene>